<comment type="similarity">
    <text evidence="2 9">Belongs to the DXR family.</text>
</comment>
<dbReference type="NCBIfam" id="TIGR00243">
    <property type="entry name" value="Dxr"/>
    <property type="match status" value="1"/>
</dbReference>
<dbReference type="PIRSF" id="PIRSF006205">
    <property type="entry name" value="Dxp_reductismrs"/>
    <property type="match status" value="1"/>
</dbReference>
<feature type="binding site" evidence="9">
    <location>
        <position position="149"/>
    </location>
    <ligand>
        <name>1-deoxy-D-xylulose 5-phosphate</name>
        <dbReference type="ChEBI" id="CHEBI:57792"/>
    </ligand>
</feature>
<evidence type="ECO:0000256" key="8">
    <source>
        <dbReference type="ARBA" id="ARBA00048543"/>
    </source>
</evidence>
<evidence type="ECO:0000259" key="12">
    <source>
        <dbReference type="Pfam" id="PF13288"/>
    </source>
</evidence>
<dbReference type="Gene3D" id="1.10.1740.10">
    <property type="match status" value="1"/>
</dbReference>
<keyword evidence="7 9" id="KW-0414">Isoprene biosynthesis</keyword>
<keyword evidence="9" id="KW-0460">Magnesium</keyword>
<evidence type="ECO:0000313" key="13">
    <source>
        <dbReference type="EMBL" id="AIA31074.1"/>
    </source>
</evidence>
<name>A0A059XR51_9BACT</name>
<dbReference type="PANTHER" id="PTHR30525:SF0">
    <property type="entry name" value="1-DEOXY-D-XYLULOSE 5-PHOSPHATE REDUCTOISOMERASE, CHLOROPLASTIC"/>
    <property type="match status" value="1"/>
</dbReference>
<evidence type="ECO:0000256" key="4">
    <source>
        <dbReference type="ARBA" id="ARBA00022857"/>
    </source>
</evidence>
<keyword evidence="4 9" id="KW-0521">NADP</keyword>
<dbReference type="SUPFAM" id="SSF69055">
    <property type="entry name" value="1-deoxy-D-xylulose-5-phosphate reductoisomerase, C-terminal domain"/>
    <property type="match status" value="1"/>
</dbReference>
<dbReference type="HAMAP" id="MF_00183">
    <property type="entry name" value="DXP_reductoisom"/>
    <property type="match status" value="1"/>
</dbReference>
<dbReference type="GO" id="GO:0030604">
    <property type="term" value="F:1-deoxy-D-xylulose-5-phosphate reductoisomerase activity"/>
    <property type="evidence" value="ECO:0007669"/>
    <property type="project" value="UniProtKB-UniRule"/>
</dbReference>
<feature type="binding site" evidence="9">
    <location>
        <position position="38"/>
    </location>
    <ligand>
        <name>NADPH</name>
        <dbReference type="ChEBI" id="CHEBI:57783"/>
    </ligand>
</feature>
<dbReference type="Pfam" id="PF02670">
    <property type="entry name" value="DXP_reductoisom"/>
    <property type="match status" value="1"/>
</dbReference>
<reference evidence="13 14" key="2">
    <citation type="journal article" date="2015" name="Biomed. Res. Int.">
        <title>Effects of Arsenite Resistance on the Growth and Functional Gene Expression of Leptospirillum ferriphilum and Acidithiobacillus thiooxidans in Pure Culture and Coculture.</title>
        <authorList>
            <person name="Jiang H."/>
            <person name="Liang Y."/>
            <person name="Yin H."/>
            <person name="Xiao Y."/>
            <person name="Guo X."/>
            <person name="Xu Y."/>
            <person name="Hu Q."/>
            <person name="Liu H."/>
            <person name="Liu X."/>
        </authorList>
    </citation>
    <scope>NUCLEOTIDE SEQUENCE [LARGE SCALE GENOMIC DNA]</scope>
    <source>
        <strain evidence="13 14">YSK</strain>
    </source>
</reference>
<dbReference type="EC" id="1.1.1.267" evidence="9"/>
<dbReference type="Pfam" id="PF13288">
    <property type="entry name" value="DXPR_C"/>
    <property type="match status" value="1"/>
</dbReference>
<feature type="binding site" evidence="9">
    <location>
        <position position="13"/>
    </location>
    <ligand>
        <name>NADPH</name>
        <dbReference type="ChEBI" id="CHEBI:57783"/>
    </ligand>
</feature>
<evidence type="ECO:0000256" key="7">
    <source>
        <dbReference type="ARBA" id="ARBA00023229"/>
    </source>
</evidence>
<organism evidence="13 14">
    <name type="scientific">Leptospirillum ferriphilum YSK</name>
    <dbReference type="NCBI Taxonomy" id="1441628"/>
    <lineage>
        <taxon>Bacteria</taxon>
        <taxon>Pseudomonadati</taxon>
        <taxon>Nitrospirota</taxon>
        <taxon>Nitrospiria</taxon>
        <taxon>Nitrospirales</taxon>
        <taxon>Nitrospiraceae</taxon>
        <taxon>Leptospirillum</taxon>
    </lineage>
</organism>
<evidence type="ECO:0000256" key="5">
    <source>
        <dbReference type="ARBA" id="ARBA00023002"/>
    </source>
</evidence>
<dbReference type="FunFam" id="3.40.50.720:FF:000045">
    <property type="entry name" value="1-deoxy-D-xylulose 5-phosphate reductoisomerase"/>
    <property type="match status" value="1"/>
</dbReference>
<feature type="binding site" evidence="9">
    <location>
        <position position="214"/>
    </location>
    <ligand>
        <name>1-deoxy-D-xylulose 5-phosphate</name>
        <dbReference type="ChEBI" id="CHEBI:57792"/>
    </ligand>
</feature>
<dbReference type="SUPFAM" id="SSF55347">
    <property type="entry name" value="Glyceraldehyde-3-phosphate dehydrogenase-like, C-terminal domain"/>
    <property type="match status" value="1"/>
</dbReference>
<dbReference type="AlphaFoldDB" id="A0A059XR51"/>
<dbReference type="UniPathway" id="UPA00056">
    <property type="reaction ID" value="UER00092"/>
</dbReference>
<dbReference type="OrthoDB" id="9806546at2"/>
<dbReference type="InterPro" id="IPR036291">
    <property type="entry name" value="NAD(P)-bd_dom_sf"/>
</dbReference>
<evidence type="ECO:0000256" key="1">
    <source>
        <dbReference type="ARBA" id="ARBA00005094"/>
    </source>
</evidence>
<evidence type="ECO:0000256" key="3">
    <source>
        <dbReference type="ARBA" id="ARBA00022723"/>
    </source>
</evidence>
<keyword evidence="5 9" id="KW-0560">Oxidoreductase</keyword>
<comment type="catalytic activity">
    <reaction evidence="8">
        <text>2-C-methyl-D-erythritol 4-phosphate + NADP(+) = 1-deoxy-D-xylulose 5-phosphate + NADPH + H(+)</text>
        <dbReference type="Rhea" id="RHEA:13717"/>
        <dbReference type="ChEBI" id="CHEBI:15378"/>
        <dbReference type="ChEBI" id="CHEBI:57783"/>
        <dbReference type="ChEBI" id="CHEBI:57792"/>
        <dbReference type="ChEBI" id="CHEBI:58262"/>
        <dbReference type="ChEBI" id="CHEBI:58349"/>
        <dbReference type="EC" id="1.1.1.267"/>
    </reaction>
    <physiologicalReaction direction="right-to-left" evidence="8">
        <dbReference type="Rhea" id="RHEA:13719"/>
    </physiologicalReaction>
</comment>
<dbReference type="HOGENOM" id="CLU_035714_4_0_0"/>
<feature type="binding site" evidence="9">
    <location>
        <position position="11"/>
    </location>
    <ligand>
        <name>NADPH</name>
        <dbReference type="ChEBI" id="CHEBI:57783"/>
    </ligand>
</feature>
<dbReference type="Gene3D" id="3.40.50.720">
    <property type="entry name" value="NAD(P)-binding Rossmann-like Domain"/>
    <property type="match status" value="1"/>
</dbReference>
<protein>
    <recommendedName>
        <fullName evidence="9">1-deoxy-D-xylulose 5-phosphate reductoisomerase</fullName>
        <shortName evidence="9">DXP reductoisomerase</shortName>
        <ecNumber evidence="9">1.1.1.267</ecNumber>
    </recommendedName>
    <alternativeName>
        <fullName evidence="9">1-deoxyxylulose-5-phosphate reductoisomerase</fullName>
    </alternativeName>
    <alternativeName>
        <fullName evidence="9">2-C-methyl-D-erythritol 4-phosphate synthase</fullName>
    </alternativeName>
</protein>
<feature type="binding site" evidence="9">
    <location>
        <position position="149"/>
    </location>
    <ligand>
        <name>Mn(2+)</name>
        <dbReference type="ChEBI" id="CHEBI:29035"/>
    </ligand>
</feature>
<sequence length="393" mass="42467">MITLSILGSTGSIGRSTLDIVRAHPGRFRVLALAAGKNAGIAMEQAREFRPEMLSVANEIYPEIRDALAGSGIRVLAGLDGACAVSACADASVLLSAIVGEAGLAPTWEGILPGRIIALANKETLVAGGEAVVRRVKAKGARLMPVDSEHSAIHQAMRGHPWSRVRRVILTASGGPMFGRTRKELQSVTVEEALNHPTWKMGPKITVDSATLMNKGLEIIEAKWLFDLSPRQIEVVVHRQSIIHSMVEFVDGSFLAQLGSPDMRGPISYAISGEDRLDLDVKTLDFPAIAQLTFHRPDHEAFPSIGFAFRALEKGGQASIWLNAANELAVQAFLDKKIPFDGISRVQELLLEEAPENPALSLEEIQLSSVRARKVAGEKIEEMVPYHKVATVS</sequence>
<dbReference type="RefSeq" id="WP_038506096.1">
    <property type="nucleotide sequence ID" value="NZ_CP007243.1"/>
</dbReference>
<feature type="binding site" evidence="9">
    <location>
        <position position="218"/>
    </location>
    <ligand>
        <name>Mn(2+)</name>
        <dbReference type="ChEBI" id="CHEBI:29035"/>
    </ligand>
</feature>
<dbReference type="InterPro" id="IPR003821">
    <property type="entry name" value="DXP_reductoisomerase"/>
</dbReference>
<feature type="binding site" evidence="9">
    <location>
        <position position="209"/>
    </location>
    <ligand>
        <name>1-deoxy-D-xylulose 5-phosphate</name>
        <dbReference type="ChEBI" id="CHEBI:57792"/>
    </ligand>
</feature>
<dbReference type="GO" id="GO:0070402">
    <property type="term" value="F:NADPH binding"/>
    <property type="evidence" value="ECO:0007669"/>
    <property type="project" value="InterPro"/>
</dbReference>
<keyword evidence="6 9" id="KW-0464">Manganese</keyword>
<feature type="binding site" evidence="9">
    <location>
        <position position="218"/>
    </location>
    <ligand>
        <name>1-deoxy-D-xylulose 5-phosphate</name>
        <dbReference type="ChEBI" id="CHEBI:57792"/>
    </ligand>
</feature>
<dbReference type="PANTHER" id="PTHR30525">
    <property type="entry name" value="1-DEOXY-D-XYLULOSE 5-PHOSPHATE REDUCTOISOMERASE"/>
    <property type="match status" value="1"/>
</dbReference>
<feature type="binding site" evidence="9">
    <location>
        <position position="123"/>
    </location>
    <ligand>
        <name>NADPH</name>
        <dbReference type="ChEBI" id="CHEBI:57783"/>
    </ligand>
</feature>
<evidence type="ECO:0000259" key="11">
    <source>
        <dbReference type="Pfam" id="PF08436"/>
    </source>
</evidence>
<feature type="domain" description="1-deoxy-D-xylulose 5-phosphate reductoisomerase C-terminal" evidence="11">
    <location>
        <begin position="143"/>
        <end position="226"/>
    </location>
</feature>
<feature type="binding site" evidence="9">
    <location>
        <position position="215"/>
    </location>
    <ligand>
        <name>1-deoxy-D-xylulose 5-phosphate</name>
        <dbReference type="ChEBI" id="CHEBI:57792"/>
    </ligand>
</feature>
<comment type="pathway">
    <text evidence="1 9">Isoprenoid biosynthesis; isopentenyl diphosphate biosynthesis via DXP pathway; isopentenyl diphosphate from 1-deoxy-D-xylulose 5-phosphate: step 1/6.</text>
</comment>
<dbReference type="KEGG" id="lfp:Y981_10970"/>
<dbReference type="EMBL" id="CP007243">
    <property type="protein sequence ID" value="AIA31074.1"/>
    <property type="molecule type" value="Genomic_DNA"/>
</dbReference>
<comment type="cofactor">
    <cofactor evidence="9">
        <name>Mg(2+)</name>
        <dbReference type="ChEBI" id="CHEBI:18420"/>
    </cofactor>
    <cofactor evidence="9">
        <name>Mn(2+)</name>
        <dbReference type="ChEBI" id="CHEBI:29035"/>
    </cofactor>
</comment>
<dbReference type="GO" id="GO:0016853">
    <property type="term" value="F:isomerase activity"/>
    <property type="evidence" value="ECO:0007669"/>
    <property type="project" value="UniProtKB-KW"/>
</dbReference>
<keyword evidence="13" id="KW-0413">Isomerase</keyword>
<feature type="binding site" evidence="9">
    <location>
        <position position="148"/>
    </location>
    <ligand>
        <name>1-deoxy-D-xylulose 5-phosphate</name>
        <dbReference type="ChEBI" id="CHEBI:57792"/>
    </ligand>
</feature>
<dbReference type="Proteomes" id="UP000027059">
    <property type="component" value="Chromosome"/>
</dbReference>
<proteinExistence type="inferred from homology"/>
<dbReference type="InterPro" id="IPR036169">
    <property type="entry name" value="DXPR_C_sf"/>
</dbReference>
<keyword evidence="14" id="KW-1185">Reference proteome</keyword>
<feature type="binding site" evidence="9">
    <location>
        <position position="147"/>
    </location>
    <ligand>
        <name>Mn(2+)</name>
        <dbReference type="ChEBI" id="CHEBI:29035"/>
    </ligand>
</feature>
<evidence type="ECO:0000256" key="9">
    <source>
        <dbReference type="HAMAP-Rule" id="MF_00183"/>
    </source>
</evidence>
<evidence type="ECO:0000259" key="10">
    <source>
        <dbReference type="Pfam" id="PF02670"/>
    </source>
</evidence>
<dbReference type="InterPro" id="IPR026877">
    <property type="entry name" value="DXPR_C"/>
</dbReference>
<keyword evidence="3 9" id="KW-0479">Metal-binding</keyword>
<reference evidence="14" key="1">
    <citation type="submission" date="2014-02" db="EMBL/GenBank/DDBJ databases">
        <title>Complete genome sequence and comparative genomic analysis of the nitrogen-fixing bacterium Leptospirillum ferriphilum YSK.</title>
        <authorList>
            <person name="Guo X."/>
            <person name="Yin H."/>
            <person name="Liang Y."/>
            <person name="Hu Q."/>
            <person name="Ma L."/>
            <person name="Xiao Y."/>
            <person name="Zhang X."/>
            <person name="Qiu G."/>
            <person name="Liu X."/>
        </authorList>
    </citation>
    <scope>NUCLEOTIDE SEQUENCE [LARGE SCALE GENOMIC DNA]</scope>
    <source>
        <strain evidence="14">YSK</strain>
    </source>
</reference>
<feature type="domain" description="1-deoxy-D-xylulose 5-phosphate reductoisomerase N-terminal" evidence="10">
    <location>
        <begin position="4"/>
        <end position="129"/>
    </location>
</feature>
<evidence type="ECO:0000256" key="6">
    <source>
        <dbReference type="ARBA" id="ARBA00023211"/>
    </source>
</evidence>
<feature type="binding site" evidence="9">
    <location>
        <position position="37"/>
    </location>
    <ligand>
        <name>NADPH</name>
        <dbReference type="ChEBI" id="CHEBI:57783"/>
    </ligand>
</feature>
<feature type="binding site" evidence="9">
    <location>
        <position position="173"/>
    </location>
    <ligand>
        <name>1-deoxy-D-xylulose 5-phosphate</name>
        <dbReference type="ChEBI" id="CHEBI:57792"/>
    </ligand>
</feature>
<feature type="binding site" evidence="9">
    <location>
        <position position="36"/>
    </location>
    <ligand>
        <name>NADPH</name>
        <dbReference type="ChEBI" id="CHEBI:57783"/>
    </ligand>
</feature>
<evidence type="ECO:0000313" key="14">
    <source>
        <dbReference type="Proteomes" id="UP000027059"/>
    </source>
</evidence>
<feature type="domain" description="DXP reductoisomerase C-terminal" evidence="12">
    <location>
        <begin position="258"/>
        <end position="374"/>
    </location>
</feature>
<feature type="binding site" evidence="9">
    <location>
        <position position="202"/>
    </location>
    <ligand>
        <name>NADPH</name>
        <dbReference type="ChEBI" id="CHEBI:57783"/>
    </ligand>
</feature>
<feature type="binding site" evidence="9">
    <location>
        <position position="122"/>
    </location>
    <ligand>
        <name>1-deoxy-D-xylulose 5-phosphate</name>
        <dbReference type="ChEBI" id="CHEBI:57792"/>
    </ligand>
</feature>
<dbReference type="GO" id="GO:0030145">
    <property type="term" value="F:manganese ion binding"/>
    <property type="evidence" value="ECO:0007669"/>
    <property type="project" value="TreeGrafter"/>
</dbReference>
<feature type="binding site" evidence="9">
    <location>
        <position position="10"/>
    </location>
    <ligand>
        <name>NADPH</name>
        <dbReference type="ChEBI" id="CHEBI:57783"/>
    </ligand>
</feature>
<gene>
    <name evidence="9" type="primary">dxr</name>
    <name evidence="13" type="ORF">Y981_10970</name>
</gene>
<dbReference type="GO" id="GO:0051484">
    <property type="term" value="P:isopentenyl diphosphate biosynthetic process, methylerythritol 4-phosphate pathway involved in terpenoid biosynthetic process"/>
    <property type="evidence" value="ECO:0007669"/>
    <property type="project" value="UniProtKB-ARBA"/>
</dbReference>
<comment type="function">
    <text evidence="9">Catalyzes the NADPH-dependent rearrangement and reduction of 1-deoxy-D-xylulose-5-phosphate (DXP) to 2-C-methyl-D-erythritol 4-phosphate (MEP).</text>
</comment>
<dbReference type="SUPFAM" id="SSF51735">
    <property type="entry name" value="NAD(P)-binding Rossmann-fold domains"/>
    <property type="match status" value="1"/>
</dbReference>
<evidence type="ECO:0000256" key="2">
    <source>
        <dbReference type="ARBA" id="ARBA00006825"/>
    </source>
</evidence>
<feature type="binding site" evidence="9">
    <location>
        <position position="196"/>
    </location>
    <ligand>
        <name>1-deoxy-D-xylulose 5-phosphate</name>
        <dbReference type="ChEBI" id="CHEBI:57792"/>
    </ligand>
</feature>
<dbReference type="InterPro" id="IPR013644">
    <property type="entry name" value="DXP_reductoisomerase_C"/>
</dbReference>
<feature type="binding site" evidence="9">
    <location>
        <position position="12"/>
    </location>
    <ligand>
        <name>NADPH</name>
        <dbReference type="ChEBI" id="CHEBI:57783"/>
    </ligand>
</feature>
<feature type="binding site" evidence="9">
    <location>
        <position position="121"/>
    </location>
    <ligand>
        <name>NADPH</name>
        <dbReference type="ChEBI" id="CHEBI:57783"/>
    </ligand>
</feature>
<dbReference type="Pfam" id="PF08436">
    <property type="entry name" value="DXP_redisom_C"/>
    <property type="match status" value="1"/>
</dbReference>
<accession>A0A059XR51</accession>
<dbReference type="InterPro" id="IPR013512">
    <property type="entry name" value="DXP_reductoisomerase_N"/>
</dbReference>